<feature type="domain" description="LysM" evidence="3">
    <location>
        <begin position="242"/>
        <end position="288"/>
    </location>
</feature>
<keyword evidence="2" id="KW-1133">Transmembrane helix</keyword>
<evidence type="ECO:0000313" key="4">
    <source>
        <dbReference type="EMBL" id="QPC82005.1"/>
    </source>
</evidence>
<protein>
    <submittedName>
        <fullName evidence="4">LysM peptidoglycan-binding domain-containing protein</fullName>
    </submittedName>
</protein>
<feature type="region of interest" description="Disordered" evidence="1">
    <location>
        <begin position="214"/>
        <end position="234"/>
    </location>
</feature>
<dbReference type="Gene3D" id="3.10.350.10">
    <property type="entry name" value="LysM domain"/>
    <property type="match status" value="1"/>
</dbReference>
<proteinExistence type="predicted"/>
<dbReference type="Proteomes" id="UP000594468">
    <property type="component" value="Chromosome"/>
</dbReference>
<dbReference type="Pfam" id="PF08666">
    <property type="entry name" value="SAF"/>
    <property type="match status" value="2"/>
</dbReference>
<dbReference type="KEGG" id="pmet:G4Y79_20295"/>
<evidence type="ECO:0000256" key="1">
    <source>
        <dbReference type="SAM" id="MobiDB-lite"/>
    </source>
</evidence>
<dbReference type="AlphaFoldDB" id="A0A7S8ICY4"/>
<dbReference type="InterPro" id="IPR036779">
    <property type="entry name" value="LysM_dom_sf"/>
</dbReference>
<dbReference type="InterPro" id="IPR018392">
    <property type="entry name" value="LysM"/>
</dbReference>
<accession>A0A7S8ICY4</accession>
<dbReference type="CDD" id="cd00118">
    <property type="entry name" value="LysM"/>
    <property type="match status" value="1"/>
</dbReference>
<dbReference type="Pfam" id="PF01476">
    <property type="entry name" value="LysM"/>
    <property type="match status" value="1"/>
</dbReference>
<keyword evidence="2" id="KW-0812">Transmembrane</keyword>
<dbReference type="PROSITE" id="PS51782">
    <property type="entry name" value="LYSM"/>
    <property type="match status" value="1"/>
</dbReference>
<dbReference type="SMART" id="SM00257">
    <property type="entry name" value="LysM"/>
    <property type="match status" value="1"/>
</dbReference>
<dbReference type="CDD" id="cd11614">
    <property type="entry name" value="SAF_CpaB_FlgA_like"/>
    <property type="match status" value="2"/>
</dbReference>
<feature type="transmembrane region" description="Helical" evidence="2">
    <location>
        <begin position="102"/>
        <end position="122"/>
    </location>
</feature>
<keyword evidence="2" id="KW-0472">Membrane</keyword>
<evidence type="ECO:0000256" key="2">
    <source>
        <dbReference type="SAM" id="Phobius"/>
    </source>
</evidence>
<dbReference type="RefSeq" id="WP_195170075.1">
    <property type="nucleotide sequence ID" value="NZ_CP062983.1"/>
</dbReference>
<evidence type="ECO:0000313" key="5">
    <source>
        <dbReference type="Proteomes" id="UP000594468"/>
    </source>
</evidence>
<dbReference type="EMBL" id="CP062983">
    <property type="protein sequence ID" value="QPC82005.1"/>
    <property type="molecule type" value="Genomic_DNA"/>
</dbReference>
<dbReference type="SUPFAM" id="SSF54106">
    <property type="entry name" value="LysM domain"/>
    <property type="match status" value="1"/>
</dbReference>
<name>A0A7S8ICY4_9CHLR</name>
<keyword evidence="5" id="KW-1185">Reference proteome</keyword>
<gene>
    <name evidence="4" type="ORF">G4Y79_20295</name>
</gene>
<evidence type="ECO:0000259" key="3">
    <source>
        <dbReference type="PROSITE" id="PS51782"/>
    </source>
</evidence>
<dbReference type="InterPro" id="IPR013974">
    <property type="entry name" value="SAF"/>
</dbReference>
<organism evidence="4 5">
    <name type="scientific">Phototrophicus methaneseepsis</name>
    <dbReference type="NCBI Taxonomy" id="2710758"/>
    <lineage>
        <taxon>Bacteria</taxon>
        <taxon>Bacillati</taxon>
        <taxon>Chloroflexota</taxon>
        <taxon>Candidatus Thermofontia</taxon>
        <taxon>Phototrophicales</taxon>
        <taxon>Phototrophicaceae</taxon>
        <taxon>Phototrophicus</taxon>
    </lineage>
</organism>
<reference evidence="4 5" key="1">
    <citation type="submission" date="2020-02" db="EMBL/GenBank/DDBJ databases">
        <authorList>
            <person name="Zheng R.K."/>
            <person name="Sun C.M."/>
        </authorList>
    </citation>
    <scope>NUCLEOTIDE SEQUENCE [LARGE SCALE GENOMIC DNA]</scope>
    <source>
        <strain evidence="5">rifampicinis</strain>
    </source>
</reference>
<sequence>MNEHDNPFEHDEWSDAINRAQRNEPSHDKLIDALVGLQPQANEATQQQLEDALIQRMKMAHPNGHAPYAQGENQDHQQKEVLAMREDDMWTKQKRTRSRYPWMMATAAVLTLMVLAGALLILTQRGRDVLPYADPISTPTSPVTMGPRASSTPTDTHAGVVSNALDVAQVMTATPTYTPTSTATLTDTATPTLTLTPTFTITPSDTPMPTATHTPTLTMTPMPSDTPTLSSTPSNEASCQILLHSVQSGETLMLIAEMYDTAPEMIWWANKLYDESTGLLQVGDVLVIPTGSCVLMELRRGVAEVPVRSEPVVGDNVIGYWTPEDDLSRVVIQGRYQDWLLFVNYALNFGSETDVIPTGWVSEDYVTITGSEGSLAHLPDLNPFEGQTPAQVMNPVQVLVAAQHISPGVEITRDMLTSEGFLGRSFEEIETFGNADYEAVVGRMAAVPIVEGEIIRTFMLEPDESEAESGDYITIFTALHDVPQGAVIGLDMVAPQTYPAHLVPEGAYIDTASFIDQFARMPIFAGQVLTAQNVGEDLLDLSDFSEAYVKVPMTFVEEIPAGTIIQQDRIIWVYLPRYGDSAGGWEADQAIIEALLAGQAVYTTQTIPPRTLITHDVASISQP</sequence>
<dbReference type="SMART" id="SM00858">
    <property type="entry name" value="SAF"/>
    <property type="match status" value="2"/>
</dbReference>